<evidence type="ECO:0000259" key="6">
    <source>
        <dbReference type="PROSITE" id="PS50931"/>
    </source>
</evidence>
<feature type="region of interest" description="Disordered" evidence="5">
    <location>
        <begin position="1"/>
        <end position="27"/>
    </location>
</feature>
<evidence type="ECO:0000256" key="1">
    <source>
        <dbReference type="ARBA" id="ARBA00009437"/>
    </source>
</evidence>
<dbReference type="SUPFAM" id="SSF46785">
    <property type="entry name" value="Winged helix' DNA-binding domain"/>
    <property type="match status" value="1"/>
</dbReference>
<feature type="domain" description="HTH lysR-type" evidence="6">
    <location>
        <begin position="35"/>
        <end position="91"/>
    </location>
</feature>
<dbReference type="GO" id="GO:0003700">
    <property type="term" value="F:DNA-binding transcription factor activity"/>
    <property type="evidence" value="ECO:0007669"/>
    <property type="project" value="InterPro"/>
</dbReference>
<evidence type="ECO:0000256" key="4">
    <source>
        <dbReference type="ARBA" id="ARBA00023163"/>
    </source>
</evidence>
<protein>
    <submittedName>
        <fullName evidence="7">LysR family transcriptional regulator</fullName>
    </submittedName>
</protein>
<dbReference type="RefSeq" id="WP_017511460.1">
    <property type="nucleotide sequence ID" value="NZ_CP037901.1"/>
</dbReference>
<dbReference type="EMBL" id="CP037901">
    <property type="protein sequence ID" value="QBP13309.1"/>
    <property type="molecule type" value="Genomic_DNA"/>
</dbReference>
<dbReference type="Pfam" id="PF03466">
    <property type="entry name" value="LysR_substrate"/>
    <property type="match status" value="1"/>
</dbReference>
<dbReference type="PANTHER" id="PTHR30118:SF6">
    <property type="entry name" value="HTH-TYPE TRANSCRIPTIONAL REGULATOR LEUO"/>
    <property type="match status" value="1"/>
</dbReference>
<dbReference type="InterPro" id="IPR050389">
    <property type="entry name" value="LysR-type_TF"/>
</dbReference>
<dbReference type="InterPro" id="IPR036390">
    <property type="entry name" value="WH_DNA-bd_sf"/>
</dbReference>
<evidence type="ECO:0000256" key="3">
    <source>
        <dbReference type="ARBA" id="ARBA00023125"/>
    </source>
</evidence>
<dbReference type="Proteomes" id="UP000253772">
    <property type="component" value="Chromosome c2"/>
</dbReference>
<dbReference type="GO" id="GO:0003677">
    <property type="term" value="F:DNA binding"/>
    <property type="evidence" value="ECO:0007669"/>
    <property type="project" value="UniProtKB-KW"/>
</dbReference>
<dbReference type="InterPro" id="IPR037402">
    <property type="entry name" value="YidZ_PBP2"/>
</dbReference>
<dbReference type="InterPro" id="IPR000847">
    <property type="entry name" value="LysR_HTH_N"/>
</dbReference>
<evidence type="ECO:0000256" key="2">
    <source>
        <dbReference type="ARBA" id="ARBA00023015"/>
    </source>
</evidence>
<accession>A0A482J185</accession>
<feature type="compositionally biased region" description="Polar residues" evidence="5">
    <location>
        <begin position="1"/>
        <end position="10"/>
    </location>
</feature>
<dbReference type="InterPro" id="IPR005119">
    <property type="entry name" value="LysR_subst-bd"/>
</dbReference>
<dbReference type="Pfam" id="PF00126">
    <property type="entry name" value="HTH_1"/>
    <property type="match status" value="1"/>
</dbReference>
<dbReference type="SUPFAM" id="SSF53850">
    <property type="entry name" value="Periplasmic binding protein-like II"/>
    <property type="match status" value="1"/>
</dbReference>
<reference evidence="7 8" key="1">
    <citation type="submission" date="2019-03" db="EMBL/GenBank/DDBJ databases">
        <title>Comparative insights into the high quality Complete genome sequence of highly metal resistant Cupriavidus metallidurans strain BS1 isolated from a gold-copper mine.</title>
        <authorList>
            <person name="Mazhar H.S."/>
            <person name="Rensing C."/>
        </authorList>
    </citation>
    <scope>NUCLEOTIDE SEQUENCE [LARGE SCALE GENOMIC DNA]</scope>
    <source>
        <strain evidence="7 8">BS1</strain>
    </source>
</reference>
<organism evidence="7 8">
    <name type="scientific">Cupriavidus metallidurans</name>
    <dbReference type="NCBI Taxonomy" id="119219"/>
    <lineage>
        <taxon>Bacteria</taxon>
        <taxon>Pseudomonadati</taxon>
        <taxon>Pseudomonadota</taxon>
        <taxon>Betaproteobacteria</taxon>
        <taxon>Burkholderiales</taxon>
        <taxon>Burkholderiaceae</taxon>
        <taxon>Cupriavidus</taxon>
    </lineage>
</organism>
<gene>
    <name evidence="7" type="ORF">DDF84_027135</name>
</gene>
<feature type="compositionally biased region" description="Basic and acidic residues" evidence="5">
    <location>
        <begin position="18"/>
        <end position="27"/>
    </location>
</feature>
<comment type="similarity">
    <text evidence="1">Belongs to the LysR transcriptional regulatory family.</text>
</comment>
<dbReference type="Gene3D" id="1.10.10.10">
    <property type="entry name" value="Winged helix-like DNA-binding domain superfamily/Winged helix DNA-binding domain"/>
    <property type="match status" value="1"/>
</dbReference>
<dbReference type="PANTHER" id="PTHR30118">
    <property type="entry name" value="HTH-TYPE TRANSCRIPTIONAL REGULATOR LEUO-RELATED"/>
    <property type="match status" value="1"/>
</dbReference>
<dbReference type="InterPro" id="IPR036388">
    <property type="entry name" value="WH-like_DNA-bd_sf"/>
</dbReference>
<sequence>MNESRFSDTPGTDGAETPEGRDSRRPALAELRKKDLNLLVVLAAMLESNSVSEAARRLDSTQPSMSRMLDRLRDDLGDPLLIKSAHKMLPTRRAQDIRGALDDVLRAIEGVYQQGSDYNPAMETGTYVIGINDSLQALIAPAFLASLRQVAPRARVRMQPVPQQGGISAMTSGAIDLMVAFYPVDMESLRSELLLTTRFGCLSARSNPHIGAITSARELASLDCLDISQFGLITRLLDRYFQSHGLHRRIVGTLTSYLAVADAIHDTEIYAMIPDYLARPLCRHPGMRFSPMEDEGMAVPIHLCWHNNVHSHPFVTVLRSLLASAARHVAA</sequence>
<dbReference type="AlphaFoldDB" id="A0A482J185"/>
<dbReference type="OrthoDB" id="8960066at2"/>
<dbReference type="PROSITE" id="PS50931">
    <property type="entry name" value="HTH_LYSR"/>
    <property type="match status" value="1"/>
</dbReference>
<proteinExistence type="inferred from homology"/>
<keyword evidence="4" id="KW-0804">Transcription</keyword>
<dbReference type="Gene3D" id="3.40.190.10">
    <property type="entry name" value="Periplasmic binding protein-like II"/>
    <property type="match status" value="2"/>
</dbReference>
<evidence type="ECO:0000313" key="7">
    <source>
        <dbReference type="EMBL" id="QBP13309.1"/>
    </source>
</evidence>
<keyword evidence="2" id="KW-0805">Transcription regulation</keyword>
<evidence type="ECO:0000256" key="5">
    <source>
        <dbReference type="SAM" id="MobiDB-lite"/>
    </source>
</evidence>
<name>A0A482J185_9BURK</name>
<dbReference type="PRINTS" id="PR00039">
    <property type="entry name" value="HTHLYSR"/>
</dbReference>
<evidence type="ECO:0000313" key="8">
    <source>
        <dbReference type="Proteomes" id="UP000253772"/>
    </source>
</evidence>
<keyword evidence="3" id="KW-0238">DNA-binding</keyword>
<dbReference type="CDD" id="cd08417">
    <property type="entry name" value="PBP2_Nitroaromatics_like"/>
    <property type="match status" value="1"/>
</dbReference>